<dbReference type="EMBL" id="KV878211">
    <property type="protein sequence ID" value="OJJ37069.1"/>
    <property type="molecule type" value="Genomic_DNA"/>
</dbReference>
<proteinExistence type="inferred from homology"/>
<feature type="signal peptide" evidence="3">
    <location>
        <begin position="1"/>
        <end position="19"/>
    </location>
</feature>
<protein>
    <submittedName>
        <fullName evidence="4">Uncharacterized protein</fullName>
    </submittedName>
</protein>
<keyword evidence="3" id="KW-0732">Signal</keyword>
<dbReference type="GeneID" id="63753277"/>
<dbReference type="InterPro" id="IPR020904">
    <property type="entry name" value="Sc_DH/Rdtase_CS"/>
</dbReference>
<dbReference type="Gene3D" id="3.40.50.720">
    <property type="entry name" value="NAD(P)-binding Rossmann-like Domain"/>
    <property type="match status" value="1"/>
</dbReference>
<dbReference type="SUPFAM" id="SSF51735">
    <property type="entry name" value="NAD(P)-binding Rossmann-fold domains"/>
    <property type="match status" value="1"/>
</dbReference>
<keyword evidence="1" id="KW-0521">NADP</keyword>
<dbReference type="Proteomes" id="UP000184383">
    <property type="component" value="Unassembled WGS sequence"/>
</dbReference>
<dbReference type="Pfam" id="PF00106">
    <property type="entry name" value="adh_short"/>
    <property type="match status" value="1"/>
</dbReference>
<reference evidence="5" key="1">
    <citation type="journal article" date="2017" name="Genome Biol.">
        <title>Comparative genomics reveals high biological diversity and specific adaptations in the industrially and medically important fungal genus Aspergillus.</title>
        <authorList>
            <person name="de Vries R.P."/>
            <person name="Riley R."/>
            <person name="Wiebenga A."/>
            <person name="Aguilar-Osorio G."/>
            <person name="Amillis S."/>
            <person name="Uchima C.A."/>
            <person name="Anderluh G."/>
            <person name="Asadollahi M."/>
            <person name="Askin M."/>
            <person name="Barry K."/>
            <person name="Battaglia E."/>
            <person name="Bayram O."/>
            <person name="Benocci T."/>
            <person name="Braus-Stromeyer S.A."/>
            <person name="Caldana C."/>
            <person name="Canovas D."/>
            <person name="Cerqueira G.C."/>
            <person name="Chen F."/>
            <person name="Chen W."/>
            <person name="Choi C."/>
            <person name="Clum A."/>
            <person name="Dos Santos R.A."/>
            <person name="Damasio A.R."/>
            <person name="Diallinas G."/>
            <person name="Emri T."/>
            <person name="Fekete E."/>
            <person name="Flipphi M."/>
            <person name="Freyberg S."/>
            <person name="Gallo A."/>
            <person name="Gournas C."/>
            <person name="Habgood R."/>
            <person name="Hainaut M."/>
            <person name="Harispe M.L."/>
            <person name="Henrissat B."/>
            <person name="Hilden K.S."/>
            <person name="Hope R."/>
            <person name="Hossain A."/>
            <person name="Karabika E."/>
            <person name="Karaffa L."/>
            <person name="Karanyi Z."/>
            <person name="Krasevec N."/>
            <person name="Kuo A."/>
            <person name="Kusch H."/>
            <person name="LaButti K."/>
            <person name="Lagendijk E.L."/>
            <person name="Lapidus A."/>
            <person name="Levasseur A."/>
            <person name="Lindquist E."/>
            <person name="Lipzen A."/>
            <person name="Logrieco A.F."/>
            <person name="MacCabe A."/>
            <person name="Maekelae M.R."/>
            <person name="Malavazi I."/>
            <person name="Melin P."/>
            <person name="Meyer V."/>
            <person name="Mielnichuk N."/>
            <person name="Miskei M."/>
            <person name="Molnar A.P."/>
            <person name="Mule G."/>
            <person name="Ngan C.Y."/>
            <person name="Orejas M."/>
            <person name="Orosz E."/>
            <person name="Ouedraogo J.P."/>
            <person name="Overkamp K.M."/>
            <person name="Park H.-S."/>
            <person name="Perrone G."/>
            <person name="Piumi F."/>
            <person name="Punt P.J."/>
            <person name="Ram A.F."/>
            <person name="Ramon A."/>
            <person name="Rauscher S."/>
            <person name="Record E."/>
            <person name="Riano-Pachon D.M."/>
            <person name="Robert V."/>
            <person name="Roehrig J."/>
            <person name="Ruller R."/>
            <person name="Salamov A."/>
            <person name="Salih N.S."/>
            <person name="Samson R.A."/>
            <person name="Sandor E."/>
            <person name="Sanguinetti M."/>
            <person name="Schuetze T."/>
            <person name="Sepcic K."/>
            <person name="Shelest E."/>
            <person name="Sherlock G."/>
            <person name="Sophianopoulou V."/>
            <person name="Squina F.M."/>
            <person name="Sun H."/>
            <person name="Susca A."/>
            <person name="Todd R.B."/>
            <person name="Tsang A."/>
            <person name="Unkles S.E."/>
            <person name="van de Wiele N."/>
            <person name="van Rossen-Uffink D."/>
            <person name="Oliveira J.V."/>
            <person name="Vesth T.C."/>
            <person name="Visser J."/>
            <person name="Yu J.-H."/>
            <person name="Zhou M."/>
            <person name="Andersen M.R."/>
            <person name="Archer D.B."/>
            <person name="Baker S.E."/>
            <person name="Benoit I."/>
            <person name="Brakhage A.A."/>
            <person name="Braus G.H."/>
            <person name="Fischer R."/>
            <person name="Frisvad J.C."/>
            <person name="Goldman G.H."/>
            <person name="Houbraken J."/>
            <person name="Oakley B."/>
            <person name="Pocsi I."/>
            <person name="Scazzocchio C."/>
            <person name="Seiboth B."/>
            <person name="vanKuyk P.A."/>
            <person name="Wortman J."/>
            <person name="Dyer P.S."/>
            <person name="Grigoriev I.V."/>
        </authorList>
    </citation>
    <scope>NUCLEOTIDE SEQUENCE [LARGE SCALE GENOMIC DNA]</scope>
    <source>
        <strain evidence="5">DTO 134E9</strain>
    </source>
</reference>
<gene>
    <name evidence="4" type="ORF">ASPWEDRAFT_50383</name>
</gene>
<evidence type="ECO:0000256" key="1">
    <source>
        <dbReference type="ARBA" id="ARBA00022857"/>
    </source>
</evidence>
<dbReference type="PANTHER" id="PTHR43976">
    <property type="entry name" value="SHORT CHAIN DEHYDROGENASE"/>
    <property type="match status" value="1"/>
</dbReference>
<name>A0A1L9RQ65_ASPWE</name>
<accession>A0A1L9RQ65</accession>
<dbReference type="InterPro" id="IPR002347">
    <property type="entry name" value="SDR_fam"/>
</dbReference>
<dbReference type="PRINTS" id="PR00081">
    <property type="entry name" value="GDHRDH"/>
</dbReference>
<dbReference type="OrthoDB" id="1274115at2759"/>
<organism evidence="4 5">
    <name type="scientific">Aspergillus wentii DTO 134E9</name>
    <dbReference type="NCBI Taxonomy" id="1073089"/>
    <lineage>
        <taxon>Eukaryota</taxon>
        <taxon>Fungi</taxon>
        <taxon>Dikarya</taxon>
        <taxon>Ascomycota</taxon>
        <taxon>Pezizomycotina</taxon>
        <taxon>Eurotiomycetes</taxon>
        <taxon>Eurotiomycetidae</taxon>
        <taxon>Eurotiales</taxon>
        <taxon>Aspergillaceae</taxon>
        <taxon>Aspergillus</taxon>
        <taxon>Aspergillus subgen. Cremei</taxon>
    </lineage>
</organism>
<sequence length="284" mass="30687">MPLTWLITGCSSGFGLSLARLVQANGHSLIATSRNPSRTPSLVSEIESNGGKWLSLDVDDLNCASLIHELESAGQHIDVLVNNAGFSILAPGEILTDKELRDMMETLYFGPQRLIQAVLPYMRGRRSGVVVNVSSGAALEGRESMGGYAAAKAAMDGMARVLSKEVTPFKIRILTLWLGTFNTNFGNAIPQHTNPIPDDYEGTLVSTFMKAITGGNFTPDGDKDKAMKALYEVVVGEGVGKGLEGERFLPLGRDMAARVKQVQDQYSHTMDVFGGVCNNVYRDN</sequence>
<evidence type="ECO:0000256" key="2">
    <source>
        <dbReference type="RuleBase" id="RU000363"/>
    </source>
</evidence>
<keyword evidence="5" id="KW-1185">Reference proteome</keyword>
<evidence type="ECO:0000313" key="5">
    <source>
        <dbReference type="Proteomes" id="UP000184383"/>
    </source>
</evidence>
<dbReference type="VEuPathDB" id="FungiDB:ASPWEDRAFT_50383"/>
<dbReference type="InterPro" id="IPR036291">
    <property type="entry name" value="NAD(P)-bd_dom_sf"/>
</dbReference>
<dbReference type="PROSITE" id="PS00061">
    <property type="entry name" value="ADH_SHORT"/>
    <property type="match status" value="1"/>
</dbReference>
<dbReference type="RefSeq" id="XP_040690745.1">
    <property type="nucleotide sequence ID" value="XM_040837429.1"/>
</dbReference>
<evidence type="ECO:0000313" key="4">
    <source>
        <dbReference type="EMBL" id="OJJ37069.1"/>
    </source>
</evidence>
<dbReference type="GO" id="GO:0044550">
    <property type="term" value="P:secondary metabolite biosynthetic process"/>
    <property type="evidence" value="ECO:0007669"/>
    <property type="project" value="UniProtKB-ARBA"/>
</dbReference>
<evidence type="ECO:0000256" key="3">
    <source>
        <dbReference type="SAM" id="SignalP"/>
    </source>
</evidence>
<dbReference type="PRINTS" id="PR00080">
    <property type="entry name" value="SDRFAMILY"/>
</dbReference>
<comment type="similarity">
    <text evidence="2">Belongs to the short-chain dehydrogenases/reductases (SDR) family.</text>
</comment>
<dbReference type="STRING" id="1073089.A0A1L9RQ65"/>
<feature type="chain" id="PRO_5013177198" evidence="3">
    <location>
        <begin position="20"/>
        <end position="284"/>
    </location>
</feature>
<dbReference type="PANTHER" id="PTHR43976:SF6">
    <property type="entry name" value="OXIDOREDUCTASE, PUTATIVE (AFU_ORTHOLOGUE AFUA_1G13950)-RELATED"/>
    <property type="match status" value="1"/>
</dbReference>
<dbReference type="InterPro" id="IPR051911">
    <property type="entry name" value="SDR_oxidoreductase"/>
</dbReference>
<dbReference type="AlphaFoldDB" id="A0A1L9RQ65"/>